<evidence type="ECO:0000313" key="2">
    <source>
        <dbReference type="Proteomes" id="UP001302257"/>
    </source>
</evidence>
<dbReference type="NCBIfam" id="NF033429">
    <property type="entry name" value="ImuA_translesion"/>
    <property type="match status" value="1"/>
</dbReference>
<dbReference type="EMBL" id="CP132507">
    <property type="protein sequence ID" value="WNO06105.1"/>
    <property type="molecule type" value="Genomic_DNA"/>
</dbReference>
<dbReference type="InterPro" id="IPR047610">
    <property type="entry name" value="ImuA_translesion"/>
</dbReference>
<dbReference type="RefSeq" id="WP_313868826.1">
    <property type="nucleotide sequence ID" value="NZ_CP132507.1"/>
</dbReference>
<gene>
    <name evidence="1" type="primary">imuA</name>
    <name evidence="1" type="ORF">RAN89_06655</name>
</gene>
<keyword evidence="2" id="KW-1185">Reference proteome</keyword>
<reference evidence="1 2" key="1">
    <citation type="submission" date="2023-08" db="EMBL/GenBank/DDBJ databases">
        <title>Rhodoferax potami sp. nov. and Rhodoferax mekongensis sp. nov., isolated from the Mekong River in Thailand.</title>
        <authorList>
            <person name="Kitikhun S."/>
            <person name="Charoenyingcharoen P."/>
            <person name="Siriarchawattana P."/>
            <person name="Likhitrattanapisal S."/>
            <person name="Nilsakha T."/>
            <person name="Chanpet A."/>
            <person name="Rattanawaree P."/>
            <person name="Ingsriswang S."/>
        </authorList>
    </citation>
    <scope>NUCLEOTIDE SEQUENCE [LARGE SCALE GENOMIC DNA]</scope>
    <source>
        <strain evidence="1 2">TBRC 17307</strain>
    </source>
</reference>
<dbReference type="SUPFAM" id="SSF52540">
    <property type="entry name" value="P-loop containing nucleoside triphosphate hydrolases"/>
    <property type="match status" value="1"/>
</dbReference>
<proteinExistence type="predicted"/>
<accession>A0ABZ0B2F4</accession>
<sequence>MTSAARHSTTSATGVPDPQDIHAGVWHAHTLASPVQSVQATGDALLDAHLPGGGWPVGALVELLQPAGAHSEWRLLLPALAACGRGPVVMVGPPQLPFAPALSRLGLCSGRLLSVLASVTAGASTRVKDEASGRLWATEQLLRCAEVDAVLAWLPQARGDQLRRLHLAAAEHHKLLFVMRPDRARSDASPAVLRLLVQPIARARHPLQGLLLDGLEVDILKRRGPPLAEPLHLQARSPRLGLLLAANRALTEGMEQNGASAWSMLSATPLDTQAARAAFQQQALGGVESQAFPWPPLPPAQGELAVAARGRADAVGLMEAEAGHALDRTAAVA</sequence>
<protein>
    <submittedName>
        <fullName evidence="1">Translesion DNA synthesis-associated protein ImuA</fullName>
    </submittedName>
</protein>
<organism evidence="1 2">
    <name type="scientific">Rhodoferax mekongensis</name>
    <dbReference type="NCBI Taxonomy" id="3068341"/>
    <lineage>
        <taxon>Bacteria</taxon>
        <taxon>Pseudomonadati</taxon>
        <taxon>Pseudomonadota</taxon>
        <taxon>Betaproteobacteria</taxon>
        <taxon>Burkholderiales</taxon>
        <taxon>Comamonadaceae</taxon>
        <taxon>Rhodoferax</taxon>
    </lineage>
</organism>
<name>A0ABZ0B2F4_9BURK</name>
<evidence type="ECO:0000313" key="1">
    <source>
        <dbReference type="EMBL" id="WNO06105.1"/>
    </source>
</evidence>
<dbReference type="Proteomes" id="UP001302257">
    <property type="component" value="Chromosome"/>
</dbReference>
<dbReference type="Gene3D" id="3.40.50.300">
    <property type="entry name" value="P-loop containing nucleotide triphosphate hydrolases"/>
    <property type="match status" value="1"/>
</dbReference>
<dbReference type="InterPro" id="IPR027417">
    <property type="entry name" value="P-loop_NTPase"/>
</dbReference>